<keyword evidence="2" id="KW-1185">Reference proteome</keyword>
<accession>A0ACB8T058</accession>
<name>A0ACB8T058_9AGAM</name>
<protein>
    <submittedName>
        <fullName evidence="1">Gpi1-domain-containing protein</fullName>
    </submittedName>
</protein>
<sequence>MPADFYVFWPLEDLAAHGFFYGWSHPHLTCVAGVLQANTSDEADATLTRFLEENPFFSTHASPTSPPVILGKCVLDDLGRNPKLLFDLNVPRPGPERSHTFILYKRSALGSLRFHLFDGRMQNPVLIPELAGPISGLGISGDTLIELNAAHRLHSLMHISESWLSKSGLIALLNALAKGLRPPISGVLRPVIAALNIVYPSLVRCSPLFLFWRAQSSFVQQAWLRTRLVHDLSVYPRLSFIYSRLETSARYVQFNNAIWLVLNDLVLGSMTGAFLCDNHAMIGTVFHHWLNAIFIDFTREGLLWLDDWPAGLKLNEELSHFCCQTFLGILESWAYIIQYLSPYFPAIVYFLGVSGFAGLTVILSLSLDIFRALTLHVTLSHRMLAQLLSYQVSALSSLWNLFRGKRFNVLHNHVDSWHYEVDQLLLGTLLFTLFTFSLPTFLTYTLLFVLMRSMIVFISSLTLLLVGLMNSFPLFALLLRVKDPRRLPGSIYFRLKGNDTPTLFLEIQTASFLAIFLQYGFSKEHKFSNTE</sequence>
<gene>
    <name evidence="1" type="ORF">BV25DRAFT_1899957</name>
</gene>
<reference evidence="1" key="1">
    <citation type="submission" date="2021-03" db="EMBL/GenBank/DDBJ databases">
        <authorList>
            <consortium name="DOE Joint Genome Institute"/>
            <person name="Ahrendt S."/>
            <person name="Looney B.P."/>
            <person name="Miyauchi S."/>
            <person name="Morin E."/>
            <person name="Drula E."/>
            <person name="Courty P.E."/>
            <person name="Chicoki N."/>
            <person name="Fauchery L."/>
            <person name="Kohler A."/>
            <person name="Kuo A."/>
            <person name="Labutti K."/>
            <person name="Pangilinan J."/>
            <person name="Lipzen A."/>
            <person name="Riley R."/>
            <person name="Andreopoulos W."/>
            <person name="He G."/>
            <person name="Johnson J."/>
            <person name="Barry K.W."/>
            <person name="Grigoriev I.V."/>
            <person name="Nagy L."/>
            <person name="Hibbett D."/>
            <person name="Henrissat B."/>
            <person name="Matheny P.B."/>
            <person name="Labbe J."/>
            <person name="Martin F."/>
        </authorList>
    </citation>
    <scope>NUCLEOTIDE SEQUENCE</scope>
    <source>
        <strain evidence="1">HHB10654</strain>
    </source>
</reference>
<dbReference type="Proteomes" id="UP000814140">
    <property type="component" value="Unassembled WGS sequence"/>
</dbReference>
<comment type="caution">
    <text evidence="1">The sequence shown here is derived from an EMBL/GenBank/DDBJ whole genome shotgun (WGS) entry which is preliminary data.</text>
</comment>
<dbReference type="EMBL" id="MU277208">
    <property type="protein sequence ID" value="KAI0062199.1"/>
    <property type="molecule type" value="Genomic_DNA"/>
</dbReference>
<proteinExistence type="predicted"/>
<evidence type="ECO:0000313" key="2">
    <source>
        <dbReference type="Proteomes" id="UP000814140"/>
    </source>
</evidence>
<evidence type="ECO:0000313" key="1">
    <source>
        <dbReference type="EMBL" id="KAI0062199.1"/>
    </source>
</evidence>
<reference evidence="1" key="2">
    <citation type="journal article" date="2022" name="New Phytol.">
        <title>Evolutionary transition to the ectomycorrhizal habit in the genomes of a hyperdiverse lineage of mushroom-forming fungi.</title>
        <authorList>
            <person name="Looney B."/>
            <person name="Miyauchi S."/>
            <person name="Morin E."/>
            <person name="Drula E."/>
            <person name="Courty P.E."/>
            <person name="Kohler A."/>
            <person name="Kuo A."/>
            <person name="LaButti K."/>
            <person name="Pangilinan J."/>
            <person name="Lipzen A."/>
            <person name="Riley R."/>
            <person name="Andreopoulos W."/>
            <person name="He G."/>
            <person name="Johnson J."/>
            <person name="Nolan M."/>
            <person name="Tritt A."/>
            <person name="Barry K.W."/>
            <person name="Grigoriev I.V."/>
            <person name="Nagy L.G."/>
            <person name="Hibbett D."/>
            <person name="Henrissat B."/>
            <person name="Matheny P.B."/>
            <person name="Labbe J."/>
            <person name="Martin F.M."/>
        </authorList>
    </citation>
    <scope>NUCLEOTIDE SEQUENCE</scope>
    <source>
        <strain evidence="1">HHB10654</strain>
    </source>
</reference>
<organism evidence="1 2">
    <name type="scientific">Artomyces pyxidatus</name>
    <dbReference type="NCBI Taxonomy" id="48021"/>
    <lineage>
        <taxon>Eukaryota</taxon>
        <taxon>Fungi</taxon>
        <taxon>Dikarya</taxon>
        <taxon>Basidiomycota</taxon>
        <taxon>Agaricomycotina</taxon>
        <taxon>Agaricomycetes</taxon>
        <taxon>Russulales</taxon>
        <taxon>Auriscalpiaceae</taxon>
        <taxon>Artomyces</taxon>
    </lineage>
</organism>